<protein>
    <submittedName>
        <fullName evidence="1">Uncharacterized protein</fullName>
    </submittedName>
</protein>
<comment type="caution">
    <text evidence="1">The sequence shown here is derived from an EMBL/GenBank/DDBJ whole genome shotgun (WGS) entry which is preliminary data.</text>
</comment>
<accession>A0A645I3W0</accession>
<dbReference type="EMBL" id="VSSQ01099699">
    <property type="protein sequence ID" value="MPN42163.1"/>
    <property type="molecule type" value="Genomic_DNA"/>
</dbReference>
<name>A0A645I3W0_9ZZZZ</name>
<proteinExistence type="predicted"/>
<dbReference type="AlphaFoldDB" id="A0A645I3W0"/>
<evidence type="ECO:0000313" key="1">
    <source>
        <dbReference type="EMBL" id="MPN42163.1"/>
    </source>
</evidence>
<reference evidence="1" key="1">
    <citation type="submission" date="2019-08" db="EMBL/GenBank/DDBJ databases">
        <authorList>
            <person name="Kucharzyk K."/>
            <person name="Murdoch R.W."/>
            <person name="Higgins S."/>
            <person name="Loffler F."/>
        </authorList>
    </citation>
    <scope>NUCLEOTIDE SEQUENCE</scope>
</reference>
<gene>
    <name evidence="1" type="ORF">SDC9_189719</name>
</gene>
<organism evidence="1">
    <name type="scientific">bioreactor metagenome</name>
    <dbReference type="NCBI Taxonomy" id="1076179"/>
    <lineage>
        <taxon>unclassified sequences</taxon>
        <taxon>metagenomes</taxon>
        <taxon>ecological metagenomes</taxon>
    </lineage>
</organism>
<sequence>MDEVLIQFHKGSQLPGFYGVSGKIIQSVIDGNRTSLRHELSKVIAVLC</sequence>